<evidence type="ECO:0000313" key="2">
    <source>
        <dbReference type="EnsemblFungi" id="PTTG_28644-t43_1-p1"/>
    </source>
</evidence>
<dbReference type="EMBL" id="ADAS02000124">
    <property type="protein sequence ID" value="OAV89576.1"/>
    <property type="molecule type" value="Genomic_DNA"/>
</dbReference>
<dbReference type="STRING" id="630390.A0A180GA42"/>
<reference evidence="1" key="2">
    <citation type="submission" date="2016-05" db="EMBL/GenBank/DDBJ databases">
        <title>Comparative analysis highlights variable genome content of wheat rusts and divergence of the mating loci.</title>
        <authorList>
            <person name="Cuomo C.A."/>
            <person name="Bakkeren G."/>
            <person name="Szabo L."/>
            <person name="Khalil H."/>
            <person name="Joly D."/>
            <person name="Goldberg J."/>
            <person name="Young S."/>
            <person name="Zeng Q."/>
            <person name="Fellers J."/>
        </authorList>
    </citation>
    <scope>NUCLEOTIDE SEQUENCE [LARGE SCALE GENOMIC DNA]</scope>
    <source>
        <strain evidence="1">1-1 BBBD Race 1</strain>
    </source>
</reference>
<dbReference type="EnsemblFungi" id="PTTG_28644-t43_1">
    <property type="protein sequence ID" value="PTTG_28644-t43_1-p1"/>
    <property type="gene ID" value="PTTG_28644"/>
</dbReference>
<gene>
    <name evidence="1" type="ORF">PTTG_28644</name>
</gene>
<dbReference type="OrthoDB" id="3046222at2759"/>
<reference evidence="2 3" key="3">
    <citation type="journal article" date="2017" name="G3 (Bethesda)">
        <title>Comparative analysis highlights variable genome content of wheat rusts and divergence of the mating loci.</title>
        <authorList>
            <person name="Cuomo C.A."/>
            <person name="Bakkeren G."/>
            <person name="Khalil H.B."/>
            <person name="Panwar V."/>
            <person name="Joly D."/>
            <person name="Linning R."/>
            <person name="Sakthikumar S."/>
            <person name="Song X."/>
            <person name="Adiconis X."/>
            <person name="Fan L."/>
            <person name="Goldberg J.M."/>
            <person name="Levin J.Z."/>
            <person name="Young S."/>
            <person name="Zeng Q."/>
            <person name="Anikster Y."/>
            <person name="Bruce M."/>
            <person name="Wang M."/>
            <person name="Yin C."/>
            <person name="McCallum B."/>
            <person name="Szabo L.J."/>
            <person name="Hulbert S."/>
            <person name="Chen X."/>
            <person name="Fellers J.P."/>
        </authorList>
    </citation>
    <scope>NUCLEOTIDE SEQUENCE</scope>
    <source>
        <strain evidence="2">isolate 1-1 / race 1 (BBBD)</strain>
        <strain evidence="3">Isolate 1-1 / race 1 (BBBD)</strain>
    </source>
</reference>
<dbReference type="VEuPathDB" id="FungiDB:PTTG_28644"/>
<reference evidence="1" key="1">
    <citation type="submission" date="2009-11" db="EMBL/GenBank/DDBJ databases">
        <authorList>
            <consortium name="The Broad Institute Genome Sequencing Platform"/>
            <person name="Ward D."/>
            <person name="Feldgarden M."/>
            <person name="Earl A."/>
            <person name="Young S.K."/>
            <person name="Zeng Q."/>
            <person name="Koehrsen M."/>
            <person name="Alvarado L."/>
            <person name="Berlin A."/>
            <person name="Bochicchio J."/>
            <person name="Borenstein D."/>
            <person name="Chapman S.B."/>
            <person name="Chen Z."/>
            <person name="Engels R."/>
            <person name="Freedman E."/>
            <person name="Gellesch M."/>
            <person name="Goldberg J."/>
            <person name="Griggs A."/>
            <person name="Gujja S."/>
            <person name="Heilman E."/>
            <person name="Heiman D."/>
            <person name="Hepburn T."/>
            <person name="Howarth C."/>
            <person name="Jen D."/>
            <person name="Larson L."/>
            <person name="Lewis B."/>
            <person name="Mehta T."/>
            <person name="Park D."/>
            <person name="Pearson M."/>
            <person name="Roberts A."/>
            <person name="Saif S."/>
            <person name="Shea T."/>
            <person name="Shenoy N."/>
            <person name="Sisk P."/>
            <person name="Stolte C."/>
            <person name="Sykes S."/>
            <person name="Thomson T."/>
            <person name="Walk T."/>
            <person name="White J."/>
            <person name="Yandava C."/>
            <person name="Izard J."/>
            <person name="Baranova O.V."/>
            <person name="Blanton J.M."/>
            <person name="Tanner A.C."/>
            <person name="Dewhirst F.E."/>
            <person name="Haas B."/>
            <person name="Nusbaum C."/>
            <person name="Birren B."/>
        </authorList>
    </citation>
    <scope>NUCLEOTIDE SEQUENCE [LARGE SCALE GENOMIC DNA]</scope>
    <source>
        <strain evidence="1">1-1 BBBD Race 1</strain>
    </source>
</reference>
<protein>
    <recommendedName>
        <fullName evidence="4">GCM domain-containing protein</fullName>
    </recommendedName>
</protein>
<reference evidence="2" key="4">
    <citation type="submission" date="2025-05" db="UniProtKB">
        <authorList>
            <consortium name="EnsemblFungi"/>
        </authorList>
    </citation>
    <scope>IDENTIFICATION</scope>
    <source>
        <strain evidence="2">isolate 1-1 / race 1 (BBBD)</strain>
    </source>
</reference>
<accession>A0A180GA42</accession>
<name>A0A180GA42_PUCT1</name>
<keyword evidence="3" id="KW-1185">Reference proteome</keyword>
<evidence type="ECO:0000313" key="3">
    <source>
        <dbReference type="Proteomes" id="UP000005240"/>
    </source>
</evidence>
<sequence>MGDHYKTYIDHGCTLDKQGYPIYPNGRTEFVHLPEDDITNFGSVGFEKTSSVSYCSNRMWKITLYFCLVALVCNNLSCKWAGSPPTGKGGQEKLEKGLIKCCGLANKCNTVRHQTCPKSMAIRFDHHLPSGWGLLRHKGKHPHPWPKAKKPDLLAKKELKEEIKKNPKACALKLKMGKPTNPQSGFKTELGLAPEKLGAGVGNKFILDIWEMWIILCLFMPNVKHFTFQTRWMADCLLTCNRNNQVYSGGLISDVTYQYFETGYLLTTSMFCEDTQHWIHVQLTWMQGLSEEYYQIHFTNLFRQFLKPLITPAKRDMLVRKVVDFSLAQVKGFVSAYIEVFCQGTFKEEACMGLLERAKTDGQTHKQKVDYIQHCYPKVCKWLDWWTVLDIEALLFPLEMAISTRWRVPATLQQVAICP</sequence>
<dbReference type="Proteomes" id="UP000005240">
    <property type="component" value="Unassembled WGS sequence"/>
</dbReference>
<evidence type="ECO:0000313" key="1">
    <source>
        <dbReference type="EMBL" id="OAV89576.1"/>
    </source>
</evidence>
<dbReference type="AlphaFoldDB" id="A0A180GA42"/>
<proteinExistence type="predicted"/>
<organism evidence="1">
    <name type="scientific">Puccinia triticina (isolate 1-1 / race 1 (BBBD))</name>
    <name type="common">Brown leaf rust fungus</name>
    <dbReference type="NCBI Taxonomy" id="630390"/>
    <lineage>
        <taxon>Eukaryota</taxon>
        <taxon>Fungi</taxon>
        <taxon>Dikarya</taxon>
        <taxon>Basidiomycota</taxon>
        <taxon>Pucciniomycotina</taxon>
        <taxon>Pucciniomycetes</taxon>
        <taxon>Pucciniales</taxon>
        <taxon>Pucciniaceae</taxon>
        <taxon>Puccinia</taxon>
    </lineage>
</organism>
<evidence type="ECO:0008006" key="4">
    <source>
        <dbReference type="Google" id="ProtNLM"/>
    </source>
</evidence>